<keyword evidence="1" id="KW-0472">Membrane</keyword>
<gene>
    <name evidence="2" type="ORF">ACFFRE_04085</name>
</gene>
<evidence type="ECO:0000256" key="1">
    <source>
        <dbReference type="SAM" id="Phobius"/>
    </source>
</evidence>
<evidence type="ECO:0000313" key="2">
    <source>
        <dbReference type="EMBL" id="MFC0081335.1"/>
    </source>
</evidence>
<feature type="transmembrane region" description="Helical" evidence="1">
    <location>
        <begin position="326"/>
        <end position="344"/>
    </location>
</feature>
<sequence length="666" mass="69871">MALQAPAPPRPSVVPPRSADRDRWWLMALGVATLGISLLWWRGVWGADPASTALCACGDPGLYLWFFAAPAHALAAGHLPFLVHSAWAPAGINLLDNASTLALAVLFAPLTLTAGPVAAVNTCLLLTPPATALCTYPFLRRVVRPLPAALGSLFYGCSPLVFSGSKYVHLDVVFLALPPLVGLLLLQLLADRHRSPWRVGVWLGLVLVVQFFVSTEQLALTVLAAALGLALAALGAWRRAPALLGPAWRRAWRGLCAAGLLSGALLAYPLWFTVAGPRHVVGKPWSFIATTGNPLLSLVDLGPSAGRVALAPGIFGYLGPAGPPKAYLGPVLVLALVLVVIWLHRDPLVQWAGALLLVLLVLSLGGHLLLAPGPPQGFATSRPVPLQPFLPWTWLARLPLLGEASPGRLVELSDLLVALLGALGLDRLAAHLTLRPWHLAGRALRPGLVLGACALCALGPLAAVTPSAFTVGPVSPPPWFRLQAPRLPARTVALVFPVGLSQPGAWQAMSGMPIRLAVGAGFVPGPDGRADTNPPPDSALGFLEAISLDRRPPWPTPALAERVRAELARHRVGVIVADGEFPDQLAVTLGTMTAVLGTPPELQDDAYVWTPAQLRHLPRPWDLPTRVFERCLPPSDPALSPGPALACLGAAHQASAGHPGRPGGAG</sequence>
<protein>
    <recommendedName>
        <fullName evidence="4">Glycosyltransferase RgtA/B/C/D-like domain-containing protein</fullName>
    </recommendedName>
</protein>
<feature type="transmembrane region" description="Helical" evidence="1">
    <location>
        <begin position="219"/>
        <end position="240"/>
    </location>
</feature>
<feature type="transmembrane region" description="Helical" evidence="1">
    <location>
        <begin position="351"/>
        <end position="370"/>
    </location>
</feature>
<organism evidence="2 3">
    <name type="scientific">Aciditerrimonas ferrireducens</name>
    <dbReference type="NCBI Taxonomy" id="667306"/>
    <lineage>
        <taxon>Bacteria</taxon>
        <taxon>Bacillati</taxon>
        <taxon>Actinomycetota</taxon>
        <taxon>Acidimicrobiia</taxon>
        <taxon>Acidimicrobiales</taxon>
        <taxon>Acidimicrobiaceae</taxon>
        <taxon>Aciditerrimonas</taxon>
    </lineage>
</organism>
<feature type="transmembrane region" description="Helical" evidence="1">
    <location>
        <begin position="62"/>
        <end position="82"/>
    </location>
</feature>
<evidence type="ECO:0008006" key="4">
    <source>
        <dbReference type="Google" id="ProtNLM"/>
    </source>
</evidence>
<keyword evidence="1" id="KW-0812">Transmembrane</keyword>
<evidence type="ECO:0000313" key="3">
    <source>
        <dbReference type="Proteomes" id="UP001589788"/>
    </source>
</evidence>
<feature type="transmembrane region" description="Helical" evidence="1">
    <location>
        <begin position="252"/>
        <end position="271"/>
    </location>
</feature>
<feature type="transmembrane region" description="Helical" evidence="1">
    <location>
        <begin position="197"/>
        <end position="213"/>
    </location>
</feature>
<feature type="transmembrane region" description="Helical" evidence="1">
    <location>
        <begin position="94"/>
        <end position="112"/>
    </location>
</feature>
<feature type="transmembrane region" description="Helical" evidence="1">
    <location>
        <begin position="146"/>
        <end position="162"/>
    </location>
</feature>
<keyword evidence="3" id="KW-1185">Reference proteome</keyword>
<reference evidence="2 3" key="1">
    <citation type="submission" date="2024-09" db="EMBL/GenBank/DDBJ databases">
        <authorList>
            <person name="Sun Q."/>
            <person name="Mori K."/>
        </authorList>
    </citation>
    <scope>NUCLEOTIDE SEQUENCE [LARGE SCALE GENOMIC DNA]</scope>
    <source>
        <strain evidence="2 3">JCM 15389</strain>
    </source>
</reference>
<proteinExistence type="predicted"/>
<accession>A0ABV6C0X1</accession>
<name>A0ABV6C0X1_9ACTN</name>
<keyword evidence="1" id="KW-1133">Transmembrane helix</keyword>
<feature type="transmembrane region" description="Helical" evidence="1">
    <location>
        <begin position="24"/>
        <end position="42"/>
    </location>
</feature>
<dbReference type="EMBL" id="JBHLYQ010000027">
    <property type="protein sequence ID" value="MFC0081335.1"/>
    <property type="molecule type" value="Genomic_DNA"/>
</dbReference>
<comment type="caution">
    <text evidence="2">The sequence shown here is derived from an EMBL/GenBank/DDBJ whole genome shotgun (WGS) entry which is preliminary data.</text>
</comment>
<dbReference type="Proteomes" id="UP001589788">
    <property type="component" value="Unassembled WGS sequence"/>
</dbReference>
<dbReference type="RefSeq" id="WP_377788496.1">
    <property type="nucleotide sequence ID" value="NZ_JBHLYQ010000027.1"/>
</dbReference>
<feature type="transmembrane region" description="Helical" evidence="1">
    <location>
        <begin position="168"/>
        <end position="190"/>
    </location>
</feature>